<proteinExistence type="predicted"/>
<evidence type="ECO:0000313" key="3">
    <source>
        <dbReference type="Proteomes" id="UP000001514"/>
    </source>
</evidence>
<dbReference type="Proteomes" id="UP000001514">
    <property type="component" value="Unassembled WGS sequence"/>
</dbReference>
<feature type="compositionally biased region" description="Low complexity" evidence="1">
    <location>
        <begin position="67"/>
        <end position="77"/>
    </location>
</feature>
<dbReference type="AlphaFoldDB" id="D8RIK5"/>
<gene>
    <name evidence="2" type="ORF">SELMODRAFT_411643</name>
</gene>
<accession>D8RIK5</accession>
<feature type="compositionally biased region" description="Basic residues" evidence="1">
    <location>
        <begin position="44"/>
        <end position="59"/>
    </location>
</feature>
<protein>
    <submittedName>
        <fullName evidence="2">Uncharacterized protein</fullName>
    </submittedName>
</protein>
<feature type="region of interest" description="Disordered" evidence="1">
    <location>
        <begin position="1"/>
        <end position="77"/>
    </location>
</feature>
<organism evidence="3">
    <name type="scientific">Selaginella moellendorffii</name>
    <name type="common">Spikemoss</name>
    <dbReference type="NCBI Taxonomy" id="88036"/>
    <lineage>
        <taxon>Eukaryota</taxon>
        <taxon>Viridiplantae</taxon>
        <taxon>Streptophyta</taxon>
        <taxon>Embryophyta</taxon>
        <taxon>Tracheophyta</taxon>
        <taxon>Lycopodiopsida</taxon>
        <taxon>Selaginellales</taxon>
        <taxon>Selaginellaceae</taxon>
        <taxon>Selaginella</taxon>
    </lineage>
</organism>
<name>D8RIK5_SELML</name>
<keyword evidence="3" id="KW-1185">Reference proteome</keyword>
<sequence length="436" mass="49488">MTEEKATTRTKTKRPPSGRSSSKIIKSSKMARKVLSSKQEEKSRKRKPPTCARRYTKKTSRLESRSTSESSGGRFTFGEGNKQMYVGSCSTEEAGASDRAYTKFRGQNCPNFPYSDYVDEIPHWINLSDKESSTCYGHVRHKRRQQVDHFEQGRFYFLHTTHLSKKRKMCLMRQFLGRASTFLPRTGEPGVSPASAFWRERARPCPGTALTGCGETVNGHVCIRCFFHVSMLTILFSCKDFKLNLRLFPEFFRKWCLQVVLQPEPSRKNRLMRVPEKNGLAAIREPFQTLATLNFRFVPKPAVWAYGSLVVFEASDKITELAFPPFQSNHTLGVFTISLSRTFYDMNKSQVCDFGLHESQTSILCSSVAPELMLQSLGVSSRMRSAARFPTCRLLDSSTPSSTTPIPAYILGLLKWLSISEITTFCSKVGRLPTWC</sequence>
<dbReference type="EMBL" id="GL377580">
    <property type="protein sequence ID" value="EFJ28106.1"/>
    <property type="molecule type" value="Genomic_DNA"/>
</dbReference>
<dbReference type="KEGG" id="smo:SELMODRAFT_411643"/>
<reference evidence="2 3" key="1">
    <citation type="journal article" date="2011" name="Science">
        <title>The Selaginella genome identifies genetic changes associated with the evolution of vascular plants.</title>
        <authorList>
            <person name="Banks J.A."/>
            <person name="Nishiyama T."/>
            <person name="Hasebe M."/>
            <person name="Bowman J.L."/>
            <person name="Gribskov M."/>
            <person name="dePamphilis C."/>
            <person name="Albert V.A."/>
            <person name="Aono N."/>
            <person name="Aoyama T."/>
            <person name="Ambrose B.A."/>
            <person name="Ashton N.W."/>
            <person name="Axtell M.J."/>
            <person name="Barker E."/>
            <person name="Barker M.S."/>
            <person name="Bennetzen J.L."/>
            <person name="Bonawitz N.D."/>
            <person name="Chapple C."/>
            <person name="Cheng C."/>
            <person name="Correa L.G."/>
            <person name="Dacre M."/>
            <person name="DeBarry J."/>
            <person name="Dreyer I."/>
            <person name="Elias M."/>
            <person name="Engstrom E.M."/>
            <person name="Estelle M."/>
            <person name="Feng L."/>
            <person name="Finet C."/>
            <person name="Floyd S.K."/>
            <person name="Frommer W.B."/>
            <person name="Fujita T."/>
            <person name="Gramzow L."/>
            <person name="Gutensohn M."/>
            <person name="Harholt J."/>
            <person name="Hattori M."/>
            <person name="Heyl A."/>
            <person name="Hirai T."/>
            <person name="Hiwatashi Y."/>
            <person name="Ishikawa M."/>
            <person name="Iwata M."/>
            <person name="Karol K.G."/>
            <person name="Koehler B."/>
            <person name="Kolukisaoglu U."/>
            <person name="Kubo M."/>
            <person name="Kurata T."/>
            <person name="Lalonde S."/>
            <person name="Li K."/>
            <person name="Li Y."/>
            <person name="Litt A."/>
            <person name="Lyons E."/>
            <person name="Manning G."/>
            <person name="Maruyama T."/>
            <person name="Michael T.P."/>
            <person name="Mikami K."/>
            <person name="Miyazaki S."/>
            <person name="Morinaga S."/>
            <person name="Murata T."/>
            <person name="Mueller-Roeber B."/>
            <person name="Nelson D.R."/>
            <person name="Obara M."/>
            <person name="Oguri Y."/>
            <person name="Olmstead R.G."/>
            <person name="Onodera N."/>
            <person name="Petersen B.L."/>
            <person name="Pils B."/>
            <person name="Prigge M."/>
            <person name="Rensing S.A."/>
            <person name="Riano-Pachon D.M."/>
            <person name="Roberts A.W."/>
            <person name="Sato Y."/>
            <person name="Scheller H.V."/>
            <person name="Schulz B."/>
            <person name="Schulz C."/>
            <person name="Shakirov E.V."/>
            <person name="Shibagaki N."/>
            <person name="Shinohara N."/>
            <person name="Shippen D.E."/>
            <person name="Soerensen I."/>
            <person name="Sotooka R."/>
            <person name="Sugimoto N."/>
            <person name="Sugita M."/>
            <person name="Sumikawa N."/>
            <person name="Tanurdzic M."/>
            <person name="Theissen G."/>
            <person name="Ulvskov P."/>
            <person name="Wakazuki S."/>
            <person name="Weng J.K."/>
            <person name="Willats W.W."/>
            <person name="Wipf D."/>
            <person name="Wolf P.G."/>
            <person name="Yang L."/>
            <person name="Zimmer A.D."/>
            <person name="Zhu Q."/>
            <person name="Mitros T."/>
            <person name="Hellsten U."/>
            <person name="Loque D."/>
            <person name="Otillar R."/>
            <person name="Salamov A."/>
            <person name="Schmutz J."/>
            <person name="Shapiro H."/>
            <person name="Lindquist E."/>
            <person name="Lucas S."/>
            <person name="Rokhsar D."/>
            <person name="Grigoriev I.V."/>
        </authorList>
    </citation>
    <scope>NUCLEOTIDE SEQUENCE [LARGE SCALE GENOMIC DNA]</scope>
</reference>
<evidence type="ECO:0000313" key="2">
    <source>
        <dbReference type="EMBL" id="EFJ28106.1"/>
    </source>
</evidence>
<dbReference type="HOGENOM" id="CLU_629144_0_0_1"/>
<feature type="compositionally biased region" description="Low complexity" evidence="1">
    <location>
        <begin position="17"/>
        <end position="28"/>
    </location>
</feature>
<dbReference type="Gramene" id="EFJ28106">
    <property type="protein sequence ID" value="EFJ28106"/>
    <property type="gene ID" value="SELMODRAFT_411643"/>
</dbReference>
<evidence type="ECO:0000256" key="1">
    <source>
        <dbReference type="SAM" id="MobiDB-lite"/>
    </source>
</evidence>
<dbReference type="InParanoid" id="D8RIK5"/>